<dbReference type="AlphaFoldDB" id="A0A0V0I0Y4"/>
<organism evidence="1">
    <name type="scientific">Solanum chacoense</name>
    <name type="common">Chaco potato</name>
    <dbReference type="NCBI Taxonomy" id="4108"/>
    <lineage>
        <taxon>Eukaryota</taxon>
        <taxon>Viridiplantae</taxon>
        <taxon>Streptophyta</taxon>
        <taxon>Embryophyta</taxon>
        <taxon>Tracheophyta</taxon>
        <taxon>Spermatophyta</taxon>
        <taxon>Magnoliopsida</taxon>
        <taxon>eudicotyledons</taxon>
        <taxon>Gunneridae</taxon>
        <taxon>Pentapetalae</taxon>
        <taxon>asterids</taxon>
        <taxon>lamiids</taxon>
        <taxon>Solanales</taxon>
        <taxon>Solanaceae</taxon>
        <taxon>Solanoideae</taxon>
        <taxon>Solaneae</taxon>
        <taxon>Solanum</taxon>
    </lineage>
</organism>
<evidence type="ECO:0000313" key="1">
    <source>
        <dbReference type="EMBL" id="JAP26284.1"/>
    </source>
</evidence>
<proteinExistence type="predicted"/>
<name>A0A0V0I0Y4_SOLCH</name>
<sequence>MFEKSFNATFVPLIPKKMGATELILLVFEACSVLEVNWRKISLFQLQEVQQIQLLASSLDCRVENLPTVYVGMPLCSKHKALGIWDVIIETTEKKI</sequence>
<reference evidence="1" key="1">
    <citation type="submission" date="2015-12" db="EMBL/GenBank/DDBJ databases">
        <title>Gene expression during late stages of embryo sac development: a critical building block for successful pollen-pistil interactions.</title>
        <authorList>
            <person name="Liu Y."/>
            <person name="Joly V."/>
            <person name="Sabar M."/>
            <person name="Matton D.P."/>
        </authorList>
    </citation>
    <scope>NUCLEOTIDE SEQUENCE</scope>
</reference>
<dbReference type="EMBL" id="GEDG01012387">
    <property type="protein sequence ID" value="JAP26284.1"/>
    <property type="molecule type" value="Transcribed_RNA"/>
</dbReference>
<protein>
    <submittedName>
        <fullName evidence="1">Putative ovule protein</fullName>
    </submittedName>
</protein>
<accession>A0A0V0I0Y4</accession>